<accession>A0A7D9EM07</accession>
<dbReference type="EMBL" id="CACRXK020007168">
    <property type="protein sequence ID" value="CAB4011494.1"/>
    <property type="molecule type" value="Genomic_DNA"/>
</dbReference>
<protein>
    <submittedName>
        <fullName evidence="1">Uncharacterized protein</fullName>
    </submittedName>
</protein>
<proteinExistence type="predicted"/>
<name>A0A7D9EM07_PARCT</name>
<comment type="caution">
    <text evidence="1">The sequence shown here is derived from an EMBL/GenBank/DDBJ whole genome shotgun (WGS) entry which is preliminary data.</text>
</comment>
<keyword evidence="2" id="KW-1185">Reference proteome</keyword>
<organism evidence="1 2">
    <name type="scientific">Paramuricea clavata</name>
    <name type="common">Red gorgonian</name>
    <name type="synonym">Violescent sea-whip</name>
    <dbReference type="NCBI Taxonomy" id="317549"/>
    <lineage>
        <taxon>Eukaryota</taxon>
        <taxon>Metazoa</taxon>
        <taxon>Cnidaria</taxon>
        <taxon>Anthozoa</taxon>
        <taxon>Octocorallia</taxon>
        <taxon>Malacalcyonacea</taxon>
        <taxon>Plexauridae</taxon>
        <taxon>Paramuricea</taxon>
    </lineage>
</organism>
<evidence type="ECO:0000313" key="2">
    <source>
        <dbReference type="Proteomes" id="UP001152795"/>
    </source>
</evidence>
<dbReference type="Proteomes" id="UP001152795">
    <property type="component" value="Unassembled WGS sequence"/>
</dbReference>
<gene>
    <name evidence="1" type="ORF">PACLA_8A011401</name>
</gene>
<evidence type="ECO:0000313" key="1">
    <source>
        <dbReference type="EMBL" id="CAB4011494.1"/>
    </source>
</evidence>
<reference evidence="1" key="1">
    <citation type="submission" date="2020-04" db="EMBL/GenBank/DDBJ databases">
        <authorList>
            <person name="Alioto T."/>
            <person name="Alioto T."/>
            <person name="Gomez Garrido J."/>
        </authorList>
    </citation>
    <scope>NUCLEOTIDE SEQUENCE</scope>
    <source>
        <strain evidence="1">A484AB</strain>
    </source>
</reference>
<sequence length="127" mass="14100">MSANLRLSWIGDHESLKEFVRDNLILQGTWSSPAGEKKLFESEGLTILWLKNKKFLAVNGKDAKEIRSRLIKAMCTSSDFAGVNTSVDRATNTENFVHDNISINHGEVMLHDLPPSAGQVQSIKCSN</sequence>
<dbReference type="AlphaFoldDB" id="A0A7D9EM07"/>